<evidence type="ECO:0000313" key="13">
    <source>
        <dbReference type="EMBL" id="OTF69577.1"/>
    </source>
</evidence>
<keyword evidence="5" id="KW-0349">Heme</keyword>
<dbReference type="InterPro" id="IPR036396">
    <property type="entry name" value="Cyt_P450_sf"/>
</dbReference>
<keyword evidence="12" id="KW-0472">Membrane</keyword>
<evidence type="ECO:0000256" key="7">
    <source>
        <dbReference type="ARBA" id="ARBA00022824"/>
    </source>
</evidence>
<evidence type="ECO:0000256" key="6">
    <source>
        <dbReference type="ARBA" id="ARBA00022723"/>
    </source>
</evidence>
<keyword evidence="9" id="KW-0560">Oxidoreductase</keyword>
<evidence type="ECO:0000256" key="12">
    <source>
        <dbReference type="ARBA" id="ARBA00023136"/>
    </source>
</evidence>
<evidence type="ECO:0000256" key="3">
    <source>
        <dbReference type="ARBA" id="ARBA00004406"/>
    </source>
</evidence>
<dbReference type="GO" id="GO:0005506">
    <property type="term" value="F:iron ion binding"/>
    <property type="evidence" value="ECO:0007669"/>
    <property type="project" value="InterPro"/>
</dbReference>
<dbReference type="EMBL" id="MUJZ01069747">
    <property type="protein sequence ID" value="OTF69577.1"/>
    <property type="molecule type" value="Genomic_DNA"/>
</dbReference>
<evidence type="ECO:0000256" key="11">
    <source>
        <dbReference type="ARBA" id="ARBA00023033"/>
    </source>
</evidence>
<evidence type="ECO:0000256" key="9">
    <source>
        <dbReference type="ARBA" id="ARBA00023002"/>
    </source>
</evidence>
<dbReference type="AlphaFoldDB" id="A0A1Y3ANI2"/>
<dbReference type="InterPro" id="IPR001128">
    <property type="entry name" value="Cyt_P450"/>
</dbReference>
<keyword evidence="10" id="KW-0408">Iron</keyword>
<dbReference type="PANTHER" id="PTHR24292">
    <property type="entry name" value="CYTOCHROME P450"/>
    <property type="match status" value="1"/>
</dbReference>
<evidence type="ECO:0000256" key="2">
    <source>
        <dbReference type="ARBA" id="ARBA00004174"/>
    </source>
</evidence>
<dbReference type="GO" id="GO:0004497">
    <property type="term" value="F:monooxygenase activity"/>
    <property type="evidence" value="ECO:0007669"/>
    <property type="project" value="UniProtKB-KW"/>
</dbReference>
<comment type="subcellular location">
    <subcellularLocation>
        <location evidence="3">Endoplasmic reticulum membrane</location>
        <topology evidence="3">Peripheral membrane protein</topology>
    </subcellularLocation>
    <subcellularLocation>
        <location evidence="2">Microsome membrane</location>
        <topology evidence="2">Peripheral membrane protein</topology>
    </subcellularLocation>
</comment>
<keyword evidence="11" id="KW-0503">Monooxygenase</keyword>
<reference evidence="13 14" key="1">
    <citation type="submission" date="2017-03" db="EMBL/GenBank/DDBJ databases">
        <title>Genome Survey of Euroglyphus maynei.</title>
        <authorList>
            <person name="Arlian L.G."/>
            <person name="Morgan M.S."/>
            <person name="Rider S.D."/>
        </authorList>
    </citation>
    <scope>NUCLEOTIDE SEQUENCE [LARGE SCALE GENOMIC DNA]</scope>
    <source>
        <strain evidence="13">Arlian Lab</strain>
        <tissue evidence="13">Whole body</tissue>
    </source>
</reference>
<keyword evidence="7" id="KW-0256">Endoplasmic reticulum</keyword>
<dbReference type="Gene3D" id="1.10.630.10">
    <property type="entry name" value="Cytochrome P450"/>
    <property type="match status" value="1"/>
</dbReference>
<protein>
    <recommendedName>
        <fullName evidence="15">Cytochrome P450-like protein</fullName>
    </recommendedName>
</protein>
<dbReference type="GO" id="GO:0020037">
    <property type="term" value="F:heme binding"/>
    <property type="evidence" value="ECO:0007669"/>
    <property type="project" value="InterPro"/>
</dbReference>
<accession>A0A1Y3ANI2</accession>
<keyword evidence="8" id="KW-0492">Microsome</keyword>
<dbReference type="Pfam" id="PF00067">
    <property type="entry name" value="p450"/>
    <property type="match status" value="1"/>
</dbReference>
<keyword evidence="14" id="KW-1185">Reference proteome</keyword>
<comment type="cofactor">
    <cofactor evidence="1">
        <name>heme</name>
        <dbReference type="ChEBI" id="CHEBI:30413"/>
    </cofactor>
</comment>
<proteinExistence type="inferred from homology"/>
<dbReference type="GO" id="GO:0016705">
    <property type="term" value="F:oxidoreductase activity, acting on paired donors, with incorporation or reduction of molecular oxygen"/>
    <property type="evidence" value="ECO:0007669"/>
    <property type="project" value="InterPro"/>
</dbReference>
<evidence type="ECO:0000256" key="1">
    <source>
        <dbReference type="ARBA" id="ARBA00001971"/>
    </source>
</evidence>
<comment type="caution">
    <text evidence="13">The sequence shown here is derived from an EMBL/GenBank/DDBJ whole genome shotgun (WGS) entry which is preliminary data.</text>
</comment>
<evidence type="ECO:0000256" key="4">
    <source>
        <dbReference type="ARBA" id="ARBA00010617"/>
    </source>
</evidence>
<dbReference type="Proteomes" id="UP000194236">
    <property type="component" value="Unassembled WGS sequence"/>
</dbReference>
<dbReference type="PANTHER" id="PTHR24292:SF102">
    <property type="entry name" value="CYTOCHROME P450 FAMILY-RELATED"/>
    <property type="match status" value="1"/>
</dbReference>
<evidence type="ECO:0008006" key="15">
    <source>
        <dbReference type="Google" id="ProtNLM"/>
    </source>
</evidence>
<name>A0A1Y3ANI2_EURMA</name>
<comment type="similarity">
    <text evidence="4">Belongs to the cytochrome P450 family.</text>
</comment>
<evidence type="ECO:0000256" key="5">
    <source>
        <dbReference type="ARBA" id="ARBA00022617"/>
    </source>
</evidence>
<dbReference type="InterPro" id="IPR050476">
    <property type="entry name" value="Insect_CytP450_Detox"/>
</dbReference>
<sequence>MYESLRLYPPVIDYLIREASDDIEHDLYQFELDSVMKTLPKNVAIQVPVWTIHHDPELWPRPYLFDPDRNGLPTTISATNDPKFLAFGL</sequence>
<evidence type="ECO:0000256" key="10">
    <source>
        <dbReference type="ARBA" id="ARBA00023004"/>
    </source>
</evidence>
<feature type="non-terminal residue" evidence="13">
    <location>
        <position position="89"/>
    </location>
</feature>
<dbReference type="GO" id="GO:0005789">
    <property type="term" value="C:endoplasmic reticulum membrane"/>
    <property type="evidence" value="ECO:0007669"/>
    <property type="project" value="UniProtKB-SubCell"/>
</dbReference>
<dbReference type="SUPFAM" id="SSF48264">
    <property type="entry name" value="Cytochrome P450"/>
    <property type="match status" value="1"/>
</dbReference>
<keyword evidence="6" id="KW-0479">Metal-binding</keyword>
<dbReference type="OrthoDB" id="1656796at2759"/>
<gene>
    <name evidence="13" type="ORF">BLA29_014561</name>
</gene>
<organism evidence="13 14">
    <name type="scientific">Euroglyphus maynei</name>
    <name type="common">Mayne's house dust mite</name>
    <dbReference type="NCBI Taxonomy" id="6958"/>
    <lineage>
        <taxon>Eukaryota</taxon>
        <taxon>Metazoa</taxon>
        <taxon>Ecdysozoa</taxon>
        <taxon>Arthropoda</taxon>
        <taxon>Chelicerata</taxon>
        <taxon>Arachnida</taxon>
        <taxon>Acari</taxon>
        <taxon>Acariformes</taxon>
        <taxon>Sarcoptiformes</taxon>
        <taxon>Astigmata</taxon>
        <taxon>Psoroptidia</taxon>
        <taxon>Analgoidea</taxon>
        <taxon>Pyroglyphidae</taxon>
        <taxon>Pyroglyphinae</taxon>
        <taxon>Euroglyphus</taxon>
    </lineage>
</organism>
<evidence type="ECO:0000313" key="14">
    <source>
        <dbReference type="Proteomes" id="UP000194236"/>
    </source>
</evidence>
<evidence type="ECO:0000256" key="8">
    <source>
        <dbReference type="ARBA" id="ARBA00022848"/>
    </source>
</evidence>